<keyword evidence="1" id="KW-0175">Coiled coil</keyword>
<feature type="compositionally biased region" description="Low complexity" evidence="2">
    <location>
        <begin position="209"/>
        <end position="218"/>
    </location>
</feature>
<organism evidence="4 5">
    <name type="scientific">Acacia crassicarpa</name>
    <name type="common">northern wattle</name>
    <dbReference type="NCBI Taxonomy" id="499986"/>
    <lineage>
        <taxon>Eukaryota</taxon>
        <taxon>Viridiplantae</taxon>
        <taxon>Streptophyta</taxon>
        <taxon>Embryophyta</taxon>
        <taxon>Tracheophyta</taxon>
        <taxon>Spermatophyta</taxon>
        <taxon>Magnoliopsida</taxon>
        <taxon>eudicotyledons</taxon>
        <taxon>Gunneridae</taxon>
        <taxon>Pentapetalae</taxon>
        <taxon>rosids</taxon>
        <taxon>fabids</taxon>
        <taxon>Fabales</taxon>
        <taxon>Fabaceae</taxon>
        <taxon>Caesalpinioideae</taxon>
        <taxon>mimosoid clade</taxon>
        <taxon>Acacieae</taxon>
        <taxon>Acacia</taxon>
    </lineage>
</organism>
<feature type="compositionally biased region" description="Basic and acidic residues" evidence="2">
    <location>
        <begin position="79"/>
        <end position="88"/>
    </location>
</feature>
<sequence length="475" mass="52392">MMEKKVIDFAHSESDSSSESESPRAARGSGDAVDGYESDEYGAFKDHLRSGVDFQPIPPLRSSRSLAPSFSLKSSSGVTERRGDAGGKEDRAPYAAVIVSMIDGKMKGHVGRVLRAAHVISAQITRLENSSNQFEGLIDNLKDSTEFYHKKTERRLRELEDMMTEVQSGIQDLRDKQKIAEVQLQLAMVQQIRVDLQPKQRNRNTQNKVVQQQVSSAHSQDHQPHPSPAACQQNPSNLPSYAPPYSPQPQSSSQIPANTATTFPQQLGQNQSNFIQQYRTCTRPPLPTPDSANQQHHMFLTQSSVTQHRPYMHPSFPESSQLPHPQIPYSTLHTSVDQVHQQPPQRPYMPSESSATAMTPLHHRPGHGNVSDYGARPPPHCWSSTMKTSQPPPPSFSPTPKALPHALPMAMDVTEASSSGGTESKASIEDIVENAVAMGFRRNAVKATVKKLTENGQQVDLNLVLDKLINSGEPQ</sequence>
<dbReference type="Proteomes" id="UP001293593">
    <property type="component" value="Unassembled WGS sequence"/>
</dbReference>
<evidence type="ECO:0000313" key="5">
    <source>
        <dbReference type="Proteomes" id="UP001293593"/>
    </source>
</evidence>
<dbReference type="PANTHER" id="PTHR31805:SF15">
    <property type="entry name" value="DUF1421 DOMAIN-CONTAINING PROTEIN"/>
    <property type="match status" value="1"/>
</dbReference>
<dbReference type="Pfam" id="PF07223">
    <property type="entry name" value="DUF1421"/>
    <property type="match status" value="1"/>
</dbReference>
<comment type="caution">
    <text evidence="4">The sequence shown here is derived from an EMBL/GenBank/DDBJ whole genome shotgun (WGS) entry which is preliminary data.</text>
</comment>
<dbReference type="PANTHER" id="PTHR31805">
    <property type="entry name" value="RECEPTOR-LIKE KINASE, PUTATIVE (DUF1421)-RELATED"/>
    <property type="match status" value="1"/>
</dbReference>
<feature type="region of interest" description="Disordered" evidence="2">
    <location>
        <begin position="54"/>
        <end position="88"/>
    </location>
</feature>
<feature type="compositionally biased region" description="Low complexity" evidence="2">
    <location>
        <begin position="248"/>
        <end position="257"/>
    </location>
</feature>
<feature type="compositionally biased region" description="Low complexity" evidence="2">
    <location>
        <begin position="60"/>
        <end position="76"/>
    </location>
</feature>
<feature type="region of interest" description="Disordered" evidence="2">
    <location>
        <begin position="1"/>
        <end position="37"/>
    </location>
</feature>
<reference evidence="4" key="1">
    <citation type="submission" date="2023-10" db="EMBL/GenBank/DDBJ databases">
        <title>Chromosome-level genome of the transformable northern wattle, Acacia crassicarpa.</title>
        <authorList>
            <person name="Massaro I."/>
            <person name="Sinha N.R."/>
            <person name="Poethig S."/>
            <person name="Leichty A.R."/>
        </authorList>
    </citation>
    <scope>NUCLEOTIDE SEQUENCE</scope>
    <source>
        <strain evidence="4">Acra3RX</strain>
        <tissue evidence="4">Leaf</tissue>
    </source>
</reference>
<feature type="region of interest" description="Disordered" evidence="2">
    <location>
        <begin position="366"/>
        <end position="399"/>
    </location>
</feature>
<dbReference type="AlphaFoldDB" id="A0AAE1J639"/>
<feature type="region of interest" description="Disordered" evidence="2">
    <location>
        <begin position="197"/>
        <end position="258"/>
    </location>
</feature>
<evidence type="ECO:0000256" key="1">
    <source>
        <dbReference type="SAM" id="Coils"/>
    </source>
</evidence>
<dbReference type="EMBL" id="JAWXYG010000008">
    <property type="protein sequence ID" value="KAK4264375.1"/>
    <property type="molecule type" value="Genomic_DNA"/>
</dbReference>
<gene>
    <name evidence="4" type="ORF">QN277_025563</name>
</gene>
<evidence type="ECO:0000256" key="2">
    <source>
        <dbReference type="SAM" id="MobiDB-lite"/>
    </source>
</evidence>
<protein>
    <recommendedName>
        <fullName evidence="3">DUF1421 domain-containing protein</fullName>
    </recommendedName>
</protein>
<keyword evidence="5" id="KW-1185">Reference proteome</keyword>
<feature type="domain" description="DUF1421" evidence="3">
    <location>
        <begin position="428"/>
        <end position="470"/>
    </location>
</feature>
<accession>A0AAE1J639</accession>
<feature type="compositionally biased region" description="Basic and acidic residues" evidence="2">
    <location>
        <begin position="1"/>
        <end position="14"/>
    </location>
</feature>
<feature type="coiled-coil region" evidence="1">
    <location>
        <begin position="124"/>
        <end position="176"/>
    </location>
</feature>
<dbReference type="InterPro" id="IPR010820">
    <property type="entry name" value="DUF1421"/>
</dbReference>
<name>A0AAE1J639_9FABA</name>
<proteinExistence type="predicted"/>
<evidence type="ECO:0000259" key="3">
    <source>
        <dbReference type="Pfam" id="PF07223"/>
    </source>
</evidence>
<evidence type="ECO:0000313" key="4">
    <source>
        <dbReference type="EMBL" id="KAK4264375.1"/>
    </source>
</evidence>